<keyword evidence="2" id="KW-1185">Reference proteome</keyword>
<evidence type="ECO:0000313" key="1">
    <source>
        <dbReference type="EMBL" id="KAJ2799481.1"/>
    </source>
</evidence>
<proteinExistence type="predicted"/>
<evidence type="ECO:0000313" key="2">
    <source>
        <dbReference type="Proteomes" id="UP001140087"/>
    </source>
</evidence>
<dbReference type="EMBL" id="JANBUN010001137">
    <property type="protein sequence ID" value="KAJ2799481.1"/>
    <property type="molecule type" value="Genomic_DNA"/>
</dbReference>
<protein>
    <submittedName>
        <fullName evidence="1">Uncharacterized protein</fullName>
    </submittedName>
</protein>
<dbReference type="Proteomes" id="UP001140087">
    <property type="component" value="Unassembled WGS sequence"/>
</dbReference>
<name>A0ACC1L2T7_9FUNG</name>
<comment type="caution">
    <text evidence="1">The sequence shown here is derived from an EMBL/GenBank/DDBJ whole genome shotgun (WGS) entry which is preliminary data.</text>
</comment>
<accession>A0ACC1L2T7</accession>
<reference evidence="1" key="1">
    <citation type="submission" date="2022-07" db="EMBL/GenBank/DDBJ databases">
        <title>Phylogenomic reconstructions and comparative analyses of Kickxellomycotina fungi.</title>
        <authorList>
            <person name="Reynolds N.K."/>
            <person name="Stajich J.E."/>
            <person name="Barry K."/>
            <person name="Grigoriev I.V."/>
            <person name="Crous P."/>
            <person name="Smith M.E."/>
        </authorList>
    </citation>
    <scope>NUCLEOTIDE SEQUENCE</scope>
    <source>
        <strain evidence="1">BCRC 34780</strain>
    </source>
</reference>
<organism evidence="1 2">
    <name type="scientific">Coemansia helicoidea</name>
    <dbReference type="NCBI Taxonomy" id="1286919"/>
    <lineage>
        <taxon>Eukaryota</taxon>
        <taxon>Fungi</taxon>
        <taxon>Fungi incertae sedis</taxon>
        <taxon>Zoopagomycota</taxon>
        <taxon>Kickxellomycotina</taxon>
        <taxon>Kickxellomycetes</taxon>
        <taxon>Kickxellales</taxon>
        <taxon>Kickxellaceae</taxon>
        <taxon>Coemansia</taxon>
    </lineage>
</organism>
<sequence length="270" mass="27810">MQILGKVAVITGGARGFGRQLAAAIVERGGRVVLGDVLEAEGADAARALNASRRGGGAPVAVFQRCDVTRAADLEALVARAVREFGGLDIMVNNAGVGGTMPWTDADHTSAARTIAINLTAPVEGTRLAVRHFMQTGRPGCVVNVASMMAFFPVEFGPVYGATKSGLVNFTAACATLAARAPPIRVNAVAPNFAATAMVDELARSLPPSGTKALGWDAILTVDEVVAQMIRCVEDESLAGDTIKILAGRPPLVHAGRKALDLGMATAAKL</sequence>
<gene>
    <name evidence="1" type="ORF">H4R21_003530</name>
</gene>